<dbReference type="STRING" id="561720.SAMN06275492_11136"/>
<evidence type="ECO:0000313" key="13">
    <source>
        <dbReference type="EMBL" id="SMG26302.1"/>
    </source>
</evidence>
<dbReference type="PANTHER" id="PTHR30182:SF1">
    <property type="entry name" value="L-SERINE DEHYDRATASE 1"/>
    <property type="match status" value="1"/>
</dbReference>
<comment type="pathway">
    <text evidence="2">Carbohydrate biosynthesis; gluconeogenesis.</text>
</comment>
<evidence type="ECO:0000256" key="10">
    <source>
        <dbReference type="ARBA" id="ARBA00049406"/>
    </source>
</evidence>
<evidence type="ECO:0000256" key="8">
    <source>
        <dbReference type="ARBA" id="ARBA00023014"/>
    </source>
</evidence>
<dbReference type="OrthoDB" id="9805537at2"/>
<dbReference type="GO" id="GO:0051539">
    <property type="term" value="F:4 iron, 4 sulfur cluster binding"/>
    <property type="evidence" value="ECO:0007669"/>
    <property type="project" value="UniProtKB-UniRule"/>
</dbReference>
<evidence type="ECO:0000256" key="11">
    <source>
        <dbReference type="RuleBase" id="RU366059"/>
    </source>
</evidence>
<evidence type="ECO:0000256" key="1">
    <source>
        <dbReference type="ARBA" id="ARBA00001966"/>
    </source>
</evidence>
<evidence type="ECO:0000256" key="2">
    <source>
        <dbReference type="ARBA" id="ARBA00004742"/>
    </source>
</evidence>
<keyword evidence="6 11" id="KW-0479">Metal-binding</keyword>
<dbReference type="InterPro" id="IPR005130">
    <property type="entry name" value="Ser_deHydtase-like_asu"/>
</dbReference>
<evidence type="ECO:0000256" key="7">
    <source>
        <dbReference type="ARBA" id="ARBA00023004"/>
    </source>
</evidence>
<feature type="domain" description="Serine dehydratase-like alpha subunit" evidence="12">
    <location>
        <begin position="16"/>
        <end position="272"/>
    </location>
</feature>
<dbReference type="RefSeq" id="WP_085544382.1">
    <property type="nucleotide sequence ID" value="NZ_FXBB01000011.1"/>
</dbReference>
<keyword evidence="9 11" id="KW-0456">Lyase</keyword>
<dbReference type="InterPro" id="IPR051318">
    <property type="entry name" value="Fe-S_L-Ser"/>
</dbReference>
<comment type="cofactor">
    <cofactor evidence="1 11">
        <name>[4Fe-4S] cluster</name>
        <dbReference type="ChEBI" id="CHEBI:49883"/>
    </cofactor>
</comment>
<dbReference type="Pfam" id="PF03313">
    <property type="entry name" value="SDH_alpha"/>
    <property type="match status" value="1"/>
</dbReference>
<dbReference type="PANTHER" id="PTHR30182">
    <property type="entry name" value="L-SERINE DEHYDRATASE"/>
    <property type="match status" value="1"/>
</dbReference>
<dbReference type="AlphaFoldDB" id="A0A1X7JEX3"/>
<keyword evidence="14" id="KW-1185">Reference proteome</keyword>
<evidence type="ECO:0000256" key="9">
    <source>
        <dbReference type="ARBA" id="ARBA00023239"/>
    </source>
</evidence>
<evidence type="ECO:0000256" key="6">
    <source>
        <dbReference type="ARBA" id="ARBA00022723"/>
    </source>
</evidence>
<dbReference type="GO" id="GO:0006094">
    <property type="term" value="P:gluconeogenesis"/>
    <property type="evidence" value="ECO:0007669"/>
    <property type="project" value="UniProtKB-KW"/>
</dbReference>
<comment type="similarity">
    <text evidence="3 11">Belongs to the iron-sulfur dependent L-serine dehydratase family.</text>
</comment>
<proteinExistence type="inferred from homology"/>
<sequence>MRSFREMSDYMEANRVNLVDAILEMEAVELGCTTEKVLDGMKSRLAVMRQSVEDGARGDWRPKIVQKDGLKMTSYRKHNNPLSGSMVSRACEIALSVSTCNAAMGRVVAAPTAGSCGILPGVLFGWEEERMPPIDVMAQGLTVAAAIGNVIAERATLAGAEGGCQAECGAAIAMAAGALAWMETRDAAMTFEAATMSLKSIMGLVCDPVAGLVEVPCIKRNGMLVSMSFMAADMAMAGISSVIPADEVVDALYEVGRALPPSLRETGRGGVAASSTGKAIAARLRESAPSLED</sequence>
<evidence type="ECO:0000256" key="5">
    <source>
        <dbReference type="ARBA" id="ARBA00022485"/>
    </source>
</evidence>
<keyword evidence="4 11" id="KW-0312">Gluconeogenesis</keyword>
<evidence type="ECO:0000313" key="14">
    <source>
        <dbReference type="Proteomes" id="UP000193355"/>
    </source>
</evidence>
<dbReference type="InterPro" id="IPR004642">
    <property type="entry name" value="Ser_deHydtase_asu"/>
</dbReference>
<dbReference type="EMBL" id="FXBB01000011">
    <property type="protein sequence ID" value="SMG26302.1"/>
    <property type="molecule type" value="Genomic_DNA"/>
</dbReference>
<protein>
    <recommendedName>
        <fullName evidence="11">L-serine dehydratase</fullName>
        <ecNumber evidence="11">4.3.1.17</ecNumber>
    </recommendedName>
</protein>
<dbReference type="NCBIfam" id="TIGR00718">
    <property type="entry name" value="sda_alpha"/>
    <property type="match status" value="1"/>
</dbReference>
<dbReference type="GO" id="GO:0046872">
    <property type="term" value="F:metal ion binding"/>
    <property type="evidence" value="ECO:0007669"/>
    <property type="project" value="UniProtKB-KW"/>
</dbReference>
<reference evidence="14" key="1">
    <citation type="submission" date="2017-04" db="EMBL/GenBank/DDBJ databases">
        <authorList>
            <person name="Varghese N."/>
            <person name="Submissions S."/>
        </authorList>
    </citation>
    <scope>NUCLEOTIDE SEQUENCE [LARGE SCALE GENOMIC DNA]</scope>
    <source>
        <strain evidence="14">USBA 82</strain>
    </source>
</reference>
<evidence type="ECO:0000256" key="4">
    <source>
        <dbReference type="ARBA" id="ARBA00022432"/>
    </source>
</evidence>
<dbReference type="Proteomes" id="UP000193355">
    <property type="component" value="Unassembled WGS sequence"/>
</dbReference>
<evidence type="ECO:0000259" key="12">
    <source>
        <dbReference type="Pfam" id="PF03313"/>
    </source>
</evidence>
<name>A0A1X7JEX3_9BACT</name>
<dbReference type="EC" id="4.3.1.17" evidence="11"/>
<keyword evidence="8 11" id="KW-0411">Iron-sulfur</keyword>
<gene>
    <name evidence="13" type="ORF">SAMN06275492_11136</name>
</gene>
<comment type="catalytic activity">
    <reaction evidence="10 11">
        <text>L-serine = pyruvate + NH4(+)</text>
        <dbReference type="Rhea" id="RHEA:19169"/>
        <dbReference type="ChEBI" id="CHEBI:15361"/>
        <dbReference type="ChEBI" id="CHEBI:28938"/>
        <dbReference type="ChEBI" id="CHEBI:33384"/>
        <dbReference type="EC" id="4.3.1.17"/>
    </reaction>
</comment>
<dbReference type="GO" id="GO:0003941">
    <property type="term" value="F:L-serine ammonia-lyase activity"/>
    <property type="evidence" value="ECO:0007669"/>
    <property type="project" value="UniProtKB-UniRule"/>
</dbReference>
<organism evidence="13 14">
    <name type="scientific">Dethiosulfovibrio salsuginis</name>
    <dbReference type="NCBI Taxonomy" id="561720"/>
    <lineage>
        <taxon>Bacteria</taxon>
        <taxon>Thermotogati</taxon>
        <taxon>Synergistota</taxon>
        <taxon>Synergistia</taxon>
        <taxon>Synergistales</taxon>
        <taxon>Dethiosulfovibrionaceae</taxon>
        <taxon>Dethiosulfovibrio</taxon>
    </lineage>
</organism>
<evidence type="ECO:0000256" key="3">
    <source>
        <dbReference type="ARBA" id="ARBA00008636"/>
    </source>
</evidence>
<keyword evidence="5 11" id="KW-0004">4Fe-4S</keyword>
<keyword evidence="7 11" id="KW-0408">Iron</keyword>
<accession>A0A1X7JEX3</accession>